<accession>A0A3M7PXH0</accession>
<proteinExistence type="predicted"/>
<protein>
    <submittedName>
        <fullName evidence="1">Uncharacterized protein</fullName>
    </submittedName>
</protein>
<dbReference type="EMBL" id="REGN01008406">
    <property type="protein sequence ID" value="RNA03644.1"/>
    <property type="molecule type" value="Genomic_DNA"/>
</dbReference>
<evidence type="ECO:0000313" key="2">
    <source>
        <dbReference type="Proteomes" id="UP000276133"/>
    </source>
</evidence>
<name>A0A3M7PXH0_BRAPC</name>
<evidence type="ECO:0000313" key="1">
    <source>
        <dbReference type="EMBL" id="RNA03644.1"/>
    </source>
</evidence>
<reference evidence="1 2" key="1">
    <citation type="journal article" date="2018" name="Sci. Rep.">
        <title>Genomic signatures of local adaptation to the degree of environmental predictability in rotifers.</title>
        <authorList>
            <person name="Franch-Gras L."/>
            <person name="Hahn C."/>
            <person name="Garcia-Roger E.M."/>
            <person name="Carmona M.J."/>
            <person name="Serra M."/>
            <person name="Gomez A."/>
        </authorList>
    </citation>
    <scope>NUCLEOTIDE SEQUENCE [LARGE SCALE GENOMIC DNA]</scope>
    <source>
        <strain evidence="1">HYR1</strain>
    </source>
</reference>
<organism evidence="1 2">
    <name type="scientific">Brachionus plicatilis</name>
    <name type="common">Marine rotifer</name>
    <name type="synonym">Brachionus muelleri</name>
    <dbReference type="NCBI Taxonomy" id="10195"/>
    <lineage>
        <taxon>Eukaryota</taxon>
        <taxon>Metazoa</taxon>
        <taxon>Spiralia</taxon>
        <taxon>Gnathifera</taxon>
        <taxon>Rotifera</taxon>
        <taxon>Eurotatoria</taxon>
        <taxon>Monogononta</taxon>
        <taxon>Pseudotrocha</taxon>
        <taxon>Ploima</taxon>
        <taxon>Brachionidae</taxon>
        <taxon>Brachionus</taxon>
    </lineage>
</organism>
<gene>
    <name evidence="1" type="ORF">BpHYR1_031535</name>
</gene>
<sequence>MVLGGGHGKTGLLDRPFANDQSYPNGKKLLVRGIQWRLTAKLEDFADDLESFQYILFLRDFIDFFLLSIDVKT</sequence>
<keyword evidence="2" id="KW-1185">Reference proteome</keyword>
<dbReference type="Proteomes" id="UP000276133">
    <property type="component" value="Unassembled WGS sequence"/>
</dbReference>
<dbReference type="AlphaFoldDB" id="A0A3M7PXH0"/>
<comment type="caution">
    <text evidence="1">The sequence shown here is derived from an EMBL/GenBank/DDBJ whole genome shotgun (WGS) entry which is preliminary data.</text>
</comment>